<dbReference type="InterPro" id="IPR012038">
    <property type="entry name" value="UCP009471"/>
</dbReference>
<evidence type="ECO:0000313" key="2">
    <source>
        <dbReference type="EMBL" id="HFW32497.1"/>
    </source>
</evidence>
<accession>A0A7C3MAV9</accession>
<dbReference type="Pfam" id="PF06742">
    <property type="entry name" value="DUF1214"/>
    <property type="match status" value="1"/>
</dbReference>
<dbReference type="InterPro" id="IPR010621">
    <property type="entry name" value="DUF1214"/>
</dbReference>
<dbReference type="AlphaFoldDB" id="A0A7C3MAV9"/>
<sequence length="191" mass="21921">MKNVRKWLLLSVIAGIAFGVFSAYYTVNYIADFFTAKNGPWKVSLLAGSESADIYTRAAIALNALFALNKSEAVYFIAHTDSNFNPLRLHCDYRIEGGYLPARWWSITVYASDHFLIPNEYDIYAVTSENVKWDDGRWTVRLSQQYHHDNWIPLRGEGNFILVLRLYNPGRSVYESPESIDLPKIILEGCR</sequence>
<organism evidence="2">
    <name type="scientific">Archaeoglobus fulgidus</name>
    <dbReference type="NCBI Taxonomy" id="2234"/>
    <lineage>
        <taxon>Archaea</taxon>
        <taxon>Methanobacteriati</taxon>
        <taxon>Methanobacteriota</taxon>
        <taxon>Archaeoglobi</taxon>
        <taxon>Archaeoglobales</taxon>
        <taxon>Archaeoglobaceae</taxon>
        <taxon>Archaeoglobus</taxon>
    </lineage>
</organism>
<feature type="domain" description="DUF1214" evidence="1">
    <location>
        <begin position="72"/>
        <end position="169"/>
    </location>
</feature>
<dbReference type="EMBL" id="DTLB01000037">
    <property type="protein sequence ID" value="HFW32497.1"/>
    <property type="molecule type" value="Genomic_DNA"/>
</dbReference>
<proteinExistence type="predicted"/>
<reference evidence="2" key="1">
    <citation type="journal article" date="2020" name="mSystems">
        <title>Genome- and Community-Level Interaction Insights into Carbon Utilization and Element Cycling Functions of Hydrothermarchaeota in Hydrothermal Sediment.</title>
        <authorList>
            <person name="Zhou Z."/>
            <person name="Liu Y."/>
            <person name="Xu W."/>
            <person name="Pan J."/>
            <person name="Luo Z.H."/>
            <person name="Li M."/>
        </authorList>
    </citation>
    <scope>NUCLEOTIDE SEQUENCE [LARGE SCALE GENOMIC DNA]</scope>
    <source>
        <strain evidence="2">SpSt-87</strain>
    </source>
</reference>
<dbReference type="PANTHER" id="PTHR36509">
    <property type="entry name" value="BLL3101 PROTEIN"/>
    <property type="match status" value="1"/>
</dbReference>
<dbReference type="Gene3D" id="2.60.120.600">
    <property type="entry name" value="Domain of unknown function DUF1214, C-terminal domain"/>
    <property type="match status" value="1"/>
</dbReference>
<name>A0A7C3MAV9_ARCFL</name>
<dbReference type="SUPFAM" id="SSF160935">
    <property type="entry name" value="VPA0735-like"/>
    <property type="match status" value="1"/>
</dbReference>
<evidence type="ECO:0000259" key="1">
    <source>
        <dbReference type="Pfam" id="PF06742"/>
    </source>
</evidence>
<protein>
    <submittedName>
        <fullName evidence="2">DUF1214 domain-containing protein</fullName>
    </submittedName>
</protein>
<gene>
    <name evidence="2" type="ORF">ENW66_06045</name>
</gene>
<comment type="caution">
    <text evidence="2">The sequence shown here is derived from an EMBL/GenBank/DDBJ whole genome shotgun (WGS) entry which is preliminary data.</text>
</comment>
<dbReference type="PANTHER" id="PTHR36509:SF2">
    <property type="entry name" value="BLL3101 PROTEIN"/>
    <property type="match status" value="1"/>
</dbReference>
<dbReference type="InterPro" id="IPR037049">
    <property type="entry name" value="DUF1214_C_sf"/>
</dbReference>
<dbReference type="PIRSF" id="PIRSF009471">
    <property type="entry name" value="UCP009471"/>
    <property type="match status" value="1"/>
</dbReference>